<gene>
    <name evidence="10" type="ORF">DWG20_10650</name>
</gene>
<dbReference type="SUPFAM" id="SSF117143">
    <property type="entry name" value="Flagellar hook protein flgE"/>
    <property type="match status" value="1"/>
</dbReference>
<dbReference type="InterPro" id="IPR011491">
    <property type="entry name" value="FlgE_D2"/>
</dbReference>
<dbReference type="InterPro" id="IPR037925">
    <property type="entry name" value="FlgE/F/G-like"/>
</dbReference>
<dbReference type="Pfam" id="PF22692">
    <property type="entry name" value="LlgE_F_G_D1"/>
    <property type="match status" value="1"/>
</dbReference>
<proteinExistence type="inferred from homology"/>
<dbReference type="EMBL" id="CP031337">
    <property type="protein sequence ID" value="AXK39863.1"/>
    <property type="molecule type" value="Genomic_DNA"/>
</dbReference>
<evidence type="ECO:0000256" key="2">
    <source>
        <dbReference type="ARBA" id="ARBA00009677"/>
    </source>
</evidence>
<dbReference type="Pfam" id="PF07559">
    <property type="entry name" value="FlgE_D2"/>
    <property type="match status" value="1"/>
</dbReference>
<reference evidence="10 11" key="1">
    <citation type="submission" date="2018-07" db="EMBL/GenBank/DDBJ databases">
        <title>Crenobacter cavernae sp. nov., isolated from a karst cave.</title>
        <authorList>
            <person name="Zhu H."/>
        </authorList>
    </citation>
    <scope>NUCLEOTIDE SEQUENCE [LARGE SCALE GENOMIC DNA]</scope>
    <source>
        <strain evidence="10 11">K1W11S-77</strain>
    </source>
</reference>
<feature type="domain" description="Flagellar hook protein FlgE D2" evidence="8">
    <location>
        <begin position="160"/>
        <end position="300"/>
    </location>
</feature>
<evidence type="ECO:0000259" key="7">
    <source>
        <dbReference type="Pfam" id="PF06429"/>
    </source>
</evidence>
<evidence type="ECO:0000313" key="11">
    <source>
        <dbReference type="Proteomes" id="UP000254537"/>
    </source>
</evidence>
<dbReference type="Pfam" id="PF06429">
    <property type="entry name" value="Flg_bbr_C"/>
    <property type="match status" value="1"/>
</dbReference>
<evidence type="ECO:0000256" key="3">
    <source>
        <dbReference type="ARBA" id="ARBA00019015"/>
    </source>
</evidence>
<evidence type="ECO:0000259" key="6">
    <source>
        <dbReference type="Pfam" id="PF00460"/>
    </source>
</evidence>
<keyword evidence="10" id="KW-0282">Flagellum</keyword>
<dbReference type="PANTHER" id="PTHR30435:SF1">
    <property type="entry name" value="FLAGELLAR HOOK PROTEIN FLGE"/>
    <property type="match status" value="1"/>
</dbReference>
<dbReference type="InterPro" id="IPR020013">
    <property type="entry name" value="Flagellar_FlgE/F/G"/>
</dbReference>
<evidence type="ECO:0000259" key="8">
    <source>
        <dbReference type="Pfam" id="PF07559"/>
    </source>
</evidence>
<name>A0A345Y7G1_9NEIS</name>
<dbReference type="Gene3D" id="2.60.98.20">
    <property type="entry name" value="Flagellar hook protein FlgE"/>
    <property type="match status" value="1"/>
</dbReference>
<dbReference type="GO" id="GO:0009424">
    <property type="term" value="C:bacterial-type flagellum hook"/>
    <property type="evidence" value="ECO:0007669"/>
    <property type="project" value="TreeGrafter"/>
</dbReference>
<comment type="subcellular location">
    <subcellularLocation>
        <location evidence="1 5">Bacterial flagellum basal body</location>
    </subcellularLocation>
</comment>
<feature type="domain" description="Flagellar basal body rod protein N-terminal" evidence="6">
    <location>
        <begin position="6"/>
        <end position="33"/>
    </location>
</feature>
<dbReference type="GO" id="GO:0071978">
    <property type="term" value="P:bacterial-type flagellum-dependent swarming motility"/>
    <property type="evidence" value="ECO:0007669"/>
    <property type="project" value="TreeGrafter"/>
</dbReference>
<evidence type="ECO:0000259" key="9">
    <source>
        <dbReference type="Pfam" id="PF22692"/>
    </source>
</evidence>
<dbReference type="Proteomes" id="UP000254537">
    <property type="component" value="Chromosome"/>
</dbReference>
<dbReference type="InterPro" id="IPR001444">
    <property type="entry name" value="Flag_bb_rod_N"/>
</dbReference>
<keyword evidence="4 5" id="KW-0975">Bacterial flagellum</keyword>
<evidence type="ECO:0000256" key="4">
    <source>
        <dbReference type="ARBA" id="ARBA00023143"/>
    </source>
</evidence>
<dbReference type="NCBIfam" id="NF004238">
    <property type="entry name" value="PRK05682.1-1"/>
    <property type="match status" value="1"/>
</dbReference>
<dbReference type="RefSeq" id="WP_115433793.1">
    <property type="nucleotide sequence ID" value="NZ_CP031337.1"/>
</dbReference>
<keyword evidence="10" id="KW-0969">Cilium</keyword>
<evidence type="ECO:0000313" key="10">
    <source>
        <dbReference type="EMBL" id="AXK39863.1"/>
    </source>
</evidence>
<dbReference type="GO" id="GO:0005829">
    <property type="term" value="C:cytosol"/>
    <property type="evidence" value="ECO:0007669"/>
    <property type="project" value="TreeGrafter"/>
</dbReference>
<keyword evidence="10" id="KW-0966">Cell projection</keyword>
<dbReference type="InterPro" id="IPR037058">
    <property type="entry name" value="Falgellar_hook_FlgE_sf"/>
</dbReference>
<dbReference type="NCBIfam" id="TIGR03506">
    <property type="entry name" value="FlgEFG_subfam"/>
    <property type="match status" value="1"/>
</dbReference>
<comment type="similarity">
    <text evidence="2 5">Belongs to the flagella basal body rod proteins family.</text>
</comment>
<dbReference type="Pfam" id="PF00460">
    <property type="entry name" value="Flg_bb_rod"/>
    <property type="match status" value="1"/>
</dbReference>
<dbReference type="InterPro" id="IPR019776">
    <property type="entry name" value="Flagellar_basal_body_rod_CS"/>
</dbReference>
<dbReference type="PROSITE" id="PS00588">
    <property type="entry name" value="FLAGELLA_BB_ROD"/>
    <property type="match status" value="1"/>
</dbReference>
<feature type="domain" description="Flagellar hook protein FlgE/F/G-like D1" evidence="9">
    <location>
        <begin position="83"/>
        <end position="123"/>
    </location>
</feature>
<evidence type="ECO:0000256" key="1">
    <source>
        <dbReference type="ARBA" id="ARBA00004117"/>
    </source>
</evidence>
<dbReference type="InterPro" id="IPR010930">
    <property type="entry name" value="Flg_bb/hook_C_dom"/>
</dbReference>
<organism evidence="10 11">
    <name type="scientific">Crenobacter cavernae</name>
    <dbReference type="NCBI Taxonomy" id="2290923"/>
    <lineage>
        <taxon>Bacteria</taxon>
        <taxon>Pseudomonadati</taxon>
        <taxon>Pseudomonadota</taxon>
        <taxon>Betaproteobacteria</taxon>
        <taxon>Neisseriales</taxon>
        <taxon>Neisseriaceae</taxon>
        <taxon>Crenobacter</taxon>
    </lineage>
</organism>
<dbReference type="KEGG" id="ccah:DWG20_10650"/>
<dbReference type="OrthoDB" id="8578401at2"/>
<protein>
    <recommendedName>
        <fullName evidence="3 5">Flagellar hook protein FlgE</fullName>
    </recommendedName>
</protein>
<dbReference type="GO" id="GO:0009425">
    <property type="term" value="C:bacterial-type flagellum basal body"/>
    <property type="evidence" value="ECO:0007669"/>
    <property type="project" value="UniProtKB-SubCell"/>
</dbReference>
<evidence type="ECO:0000256" key="5">
    <source>
        <dbReference type="RuleBase" id="RU362116"/>
    </source>
</evidence>
<accession>A0A345Y7G1</accession>
<sequence length="419" mass="44063">MGFQQGLSGLSAASKQLDVIGNNVSNANTIGFKGSRAEFSDIYASSLYGVANAQTGIGAKTVGVSQQFTQGNLTNTSNPMDLAIAGNGFFRVENKGDVGYMRNGQFQLDREGYFVNNGFKLTGYQADANGTIVAGPPVELQVDTANIGAKATTTMTLGANLDAKQTAPAVAFPGIDPNNPDPSSINHSRSVTVYDSLGVSHLMTFYYVKSATPLQWNVYTRFDTDPVDMTVTPPATTPNALLTPLTFNNDGTFATPAGSVTFNAPTLSNGAAPLSVTVDLSKTTQFAGPFSVNTLTADGYSDGSLTTLATSADGTVQARYSNGQTKTIGQVVLTSFANVQGLRPSGDNRWVESYESGKPKVNTPGSSNVGAVQSAALEDSNVDLTSELVNMITAQRFYQANAQTIKTQDSILQTLINLR</sequence>
<comment type="function">
    <text evidence="5">A flexible structure which links the flagellar filament to the drive apparatus in the basal body.</text>
</comment>
<dbReference type="AlphaFoldDB" id="A0A345Y7G1"/>
<dbReference type="InterPro" id="IPR053967">
    <property type="entry name" value="LlgE_F_G-like_D1"/>
</dbReference>
<feature type="domain" description="Flagellar basal-body/hook protein C-terminal" evidence="7">
    <location>
        <begin position="373"/>
        <end position="418"/>
    </location>
</feature>
<dbReference type="PANTHER" id="PTHR30435">
    <property type="entry name" value="FLAGELLAR PROTEIN"/>
    <property type="match status" value="1"/>
</dbReference>